<dbReference type="GO" id="GO:0016020">
    <property type="term" value="C:membrane"/>
    <property type="evidence" value="ECO:0007669"/>
    <property type="project" value="TreeGrafter"/>
</dbReference>
<dbReference type="InterPro" id="IPR000073">
    <property type="entry name" value="AB_hydrolase_1"/>
</dbReference>
<sequence length="326" mass="35299">MKWFWRILGGLALALVVAFFIFRVPDTDPAEMQAKYGTPPSRMLAIDGDRRVHVRDEGPRDAPVIILLHGSNADLHTWQKWADALKGDYRVVRFDQRGHGLTGPAADGEYALGSFVEDIDEVADALDIDRFTLAGNSMGGAIAMGYAIAKPERLDALVLVDAGGAPIESEGSGNLAFTLAGMPVVGDAMSQMLPRSLVARSLSQSVSNQDVVTPEAVDRYWELARYPGNRAATRKRFSVGRKNFAVDEVGKVAVPTLVMWGEEDALIPYEAAAWYMEHLPNATLASYPGIGHIPMEEAAEESVADLQVWLEKVLASTNEQSGGTAS</sequence>
<keyword evidence="1 3" id="KW-0378">Hydrolase</keyword>
<dbReference type="InterPro" id="IPR050266">
    <property type="entry name" value="AB_hydrolase_sf"/>
</dbReference>
<dbReference type="AlphaFoldDB" id="A0A345YDS6"/>
<dbReference type="Proteomes" id="UP000254508">
    <property type="component" value="Chromosome"/>
</dbReference>
<protein>
    <submittedName>
        <fullName evidence="3">Alpha/beta hydrolase</fullName>
    </submittedName>
</protein>
<evidence type="ECO:0000259" key="2">
    <source>
        <dbReference type="Pfam" id="PF00561"/>
    </source>
</evidence>
<reference evidence="4" key="1">
    <citation type="submission" date="2018-07" db="EMBL/GenBank/DDBJ databases">
        <title>Genome sequence of Erythrobacter strain YH-07, an antagonistic bacterium isolated from Yellow Sea.</title>
        <authorList>
            <person name="Tang T."/>
            <person name="Liu Q."/>
            <person name="Sun X."/>
        </authorList>
    </citation>
    <scope>NUCLEOTIDE SEQUENCE [LARGE SCALE GENOMIC DNA]</scope>
    <source>
        <strain evidence="4">YH-07</strain>
    </source>
</reference>
<dbReference type="InterPro" id="IPR029058">
    <property type="entry name" value="AB_hydrolase_fold"/>
</dbReference>
<feature type="domain" description="AB hydrolase-1" evidence="2">
    <location>
        <begin position="63"/>
        <end position="298"/>
    </location>
</feature>
<name>A0A345YDS6_9SPHN</name>
<dbReference type="OrthoDB" id="8680283at2"/>
<accession>A0A345YDS6</accession>
<organism evidence="3 4">
    <name type="scientific">Erythrobacter aureus</name>
    <dbReference type="NCBI Taxonomy" id="2182384"/>
    <lineage>
        <taxon>Bacteria</taxon>
        <taxon>Pseudomonadati</taxon>
        <taxon>Pseudomonadota</taxon>
        <taxon>Alphaproteobacteria</taxon>
        <taxon>Sphingomonadales</taxon>
        <taxon>Erythrobacteraceae</taxon>
        <taxon>Erythrobacter/Porphyrobacter group</taxon>
        <taxon>Erythrobacter</taxon>
    </lineage>
</organism>
<dbReference type="Gene3D" id="3.40.50.1820">
    <property type="entry name" value="alpha/beta hydrolase"/>
    <property type="match status" value="1"/>
</dbReference>
<dbReference type="SUPFAM" id="SSF53474">
    <property type="entry name" value="alpha/beta-Hydrolases"/>
    <property type="match status" value="1"/>
</dbReference>
<dbReference type="PRINTS" id="PR00111">
    <property type="entry name" value="ABHYDROLASE"/>
</dbReference>
<evidence type="ECO:0000313" key="3">
    <source>
        <dbReference type="EMBL" id="AXK42078.1"/>
    </source>
</evidence>
<keyword evidence="4" id="KW-1185">Reference proteome</keyword>
<dbReference type="RefSeq" id="WP_115416262.1">
    <property type="nucleotide sequence ID" value="NZ_CP031357.1"/>
</dbReference>
<proteinExistence type="predicted"/>
<dbReference type="PANTHER" id="PTHR43798">
    <property type="entry name" value="MONOACYLGLYCEROL LIPASE"/>
    <property type="match status" value="1"/>
</dbReference>
<dbReference type="PANTHER" id="PTHR43798:SF31">
    <property type="entry name" value="AB HYDROLASE SUPERFAMILY PROTEIN YCLE"/>
    <property type="match status" value="1"/>
</dbReference>
<evidence type="ECO:0000256" key="1">
    <source>
        <dbReference type="ARBA" id="ARBA00022801"/>
    </source>
</evidence>
<dbReference type="KEGG" id="err:DVR09_06765"/>
<dbReference type="GO" id="GO:0016787">
    <property type="term" value="F:hydrolase activity"/>
    <property type="evidence" value="ECO:0007669"/>
    <property type="project" value="UniProtKB-KW"/>
</dbReference>
<dbReference type="EMBL" id="CP031357">
    <property type="protein sequence ID" value="AXK42078.1"/>
    <property type="molecule type" value="Genomic_DNA"/>
</dbReference>
<gene>
    <name evidence="3" type="ORF">DVR09_06765</name>
</gene>
<evidence type="ECO:0000313" key="4">
    <source>
        <dbReference type="Proteomes" id="UP000254508"/>
    </source>
</evidence>
<dbReference type="Pfam" id="PF00561">
    <property type="entry name" value="Abhydrolase_1"/>
    <property type="match status" value="1"/>
</dbReference>